<reference evidence="1" key="1">
    <citation type="submission" date="2020-03" db="EMBL/GenBank/DDBJ databases">
        <title>A mixture of massive structural variations and highly conserved coding sequences in Ustilaginoidea virens genome.</title>
        <authorList>
            <person name="Zhang K."/>
            <person name="Zhao Z."/>
            <person name="Zhang Z."/>
            <person name="Li Y."/>
            <person name="Hsiang T."/>
            <person name="Sun W."/>
        </authorList>
    </citation>
    <scope>NUCLEOTIDE SEQUENCE</scope>
    <source>
        <strain evidence="1">UV-8b</strain>
    </source>
</reference>
<accession>A0A8E5HW62</accession>
<sequence length="78" mass="8261">MGMGMGMGMGMNGNGWEWMGKDGRWAWAGCILSLPPAAPERVGPFALCTCTSGQLDCQTLDLLCSEAHEAGKRRGIGK</sequence>
<dbReference type="GeneID" id="66067722"/>
<keyword evidence="2" id="KW-1185">Reference proteome</keyword>
<proteinExistence type="predicted"/>
<evidence type="ECO:0000313" key="1">
    <source>
        <dbReference type="EMBL" id="QUC22704.1"/>
    </source>
</evidence>
<dbReference type="Proteomes" id="UP000027002">
    <property type="component" value="Chromosome 5"/>
</dbReference>
<dbReference type="EMBL" id="CP072757">
    <property type="protein sequence ID" value="QUC22704.1"/>
    <property type="molecule type" value="Genomic_DNA"/>
</dbReference>
<name>A0A8E5HW62_USTVR</name>
<organism evidence="1 2">
    <name type="scientific">Ustilaginoidea virens</name>
    <name type="common">Rice false smut fungus</name>
    <name type="synonym">Villosiclava virens</name>
    <dbReference type="NCBI Taxonomy" id="1159556"/>
    <lineage>
        <taxon>Eukaryota</taxon>
        <taxon>Fungi</taxon>
        <taxon>Dikarya</taxon>
        <taxon>Ascomycota</taxon>
        <taxon>Pezizomycotina</taxon>
        <taxon>Sordariomycetes</taxon>
        <taxon>Hypocreomycetidae</taxon>
        <taxon>Hypocreales</taxon>
        <taxon>Clavicipitaceae</taxon>
        <taxon>Ustilaginoidea</taxon>
    </lineage>
</organism>
<protein>
    <submittedName>
        <fullName evidence="1">Uncharacterized protein</fullName>
    </submittedName>
</protein>
<dbReference type="RefSeq" id="XP_043000377.1">
    <property type="nucleotide sequence ID" value="XM_043144442.1"/>
</dbReference>
<dbReference type="KEGG" id="uvi:66067722"/>
<evidence type="ECO:0000313" key="2">
    <source>
        <dbReference type="Proteomes" id="UP000027002"/>
    </source>
</evidence>
<dbReference type="AlphaFoldDB" id="A0A8E5HW62"/>
<gene>
    <name evidence="1" type="ORF">UV8b_06945</name>
</gene>